<feature type="domain" description="Glycosyl transferase 64" evidence="6">
    <location>
        <begin position="131"/>
        <end position="373"/>
    </location>
</feature>
<dbReference type="Gene3D" id="3.90.550.10">
    <property type="entry name" value="Spore Coat Polysaccharide Biosynthesis Protein SpsA, Chain A"/>
    <property type="match status" value="1"/>
</dbReference>
<keyword evidence="8" id="KW-1185">Reference proteome</keyword>
<dbReference type="PANTHER" id="PTHR48261">
    <property type="entry name" value="ACETYLGLUCOSAMINYLTRANSFERASE"/>
    <property type="match status" value="1"/>
</dbReference>
<keyword evidence="5" id="KW-0812">Transmembrane</keyword>
<dbReference type="GO" id="GO:0016757">
    <property type="term" value="F:glycosyltransferase activity"/>
    <property type="evidence" value="ECO:0007669"/>
    <property type="project" value="InterPro"/>
</dbReference>
<dbReference type="InterPro" id="IPR015338">
    <property type="entry name" value="GT64_dom"/>
</dbReference>
<proteinExistence type="predicted"/>
<dbReference type="AlphaFoldDB" id="A0A8H4NTG2"/>
<evidence type="ECO:0000256" key="1">
    <source>
        <dbReference type="ARBA" id="ARBA00004370"/>
    </source>
</evidence>
<dbReference type="SUPFAM" id="SSF53448">
    <property type="entry name" value="Nucleotide-diphospho-sugar transferases"/>
    <property type="match status" value="1"/>
</dbReference>
<dbReference type="GO" id="GO:0016020">
    <property type="term" value="C:membrane"/>
    <property type="evidence" value="ECO:0007669"/>
    <property type="project" value="UniProtKB-SubCell"/>
</dbReference>
<gene>
    <name evidence="7" type="ORF">FALBO_16468</name>
</gene>
<keyword evidence="3 5" id="KW-0472">Membrane</keyword>
<dbReference type="InterPro" id="IPR004263">
    <property type="entry name" value="Exostosin"/>
</dbReference>
<feature type="transmembrane region" description="Helical" evidence="5">
    <location>
        <begin position="63"/>
        <end position="83"/>
    </location>
</feature>
<evidence type="ECO:0000259" key="6">
    <source>
        <dbReference type="Pfam" id="PF09258"/>
    </source>
</evidence>
<name>A0A8H4NTG2_9HYPO</name>
<comment type="caution">
    <text evidence="7">The sequence shown here is derived from an EMBL/GenBank/DDBJ whole genome shotgun (WGS) entry which is preliminary data.</text>
</comment>
<comment type="subcellular location">
    <subcellularLocation>
        <location evidence="1">Membrane</location>
    </subcellularLocation>
</comment>
<dbReference type="PANTHER" id="PTHR48261:SF2">
    <property type="entry name" value="ACETYLGLUCOSAMINYLTRANSFERASE"/>
    <property type="match status" value="1"/>
</dbReference>
<dbReference type="EMBL" id="JAADYS010003125">
    <property type="protein sequence ID" value="KAF4450539.1"/>
    <property type="molecule type" value="Genomic_DNA"/>
</dbReference>
<keyword evidence="4" id="KW-1015">Disulfide bond</keyword>
<keyword evidence="5" id="KW-1133">Transmembrane helix</keyword>
<evidence type="ECO:0000256" key="4">
    <source>
        <dbReference type="ARBA" id="ARBA00023157"/>
    </source>
</evidence>
<accession>A0A8H4NTG2</accession>
<evidence type="ECO:0000313" key="7">
    <source>
        <dbReference type="EMBL" id="KAF4450539.1"/>
    </source>
</evidence>
<dbReference type="Pfam" id="PF09258">
    <property type="entry name" value="Glyco_transf_64"/>
    <property type="match status" value="1"/>
</dbReference>
<organism evidence="7 8">
    <name type="scientific">Fusarium albosuccineum</name>
    <dbReference type="NCBI Taxonomy" id="1237068"/>
    <lineage>
        <taxon>Eukaryota</taxon>
        <taxon>Fungi</taxon>
        <taxon>Dikarya</taxon>
        <taxon>Ascomycota</taxon>
        <taxon>Pezizomycotina</taxon>
        <taxon>Sordariomycetes</taxon>
        <taxon>Hypocreomycetidae</taxon>
        <taxon>Hypocreales</taxon>
        <taxon>Nectriaceae</taxon>
        <taxon>Fusarium</taxon>
        <taxon>Fusarium decemcellulare species complex</taxon>
    </lineage>
</organism>
<dbReference type="OrthoDB" id="1733656at2759"/>
<evidence type="ECO:0000256" key="2">
    <source>
        <dbReference type="ARBA" id="ARBA00022679"/>
    </source>
</evidence>
<protein>
    <submittedName>
        <fullName evidence="7">Exostosin-like 3</fullName>
    </submittedName>
</protein>
<evidence type="ECO:0000256" key="3">
    <source>
        <dbReference type="ARBA" id="ARBA00023136"/>
    </source>
</evidence>
<sequence>MLKPLQSKMEPLKAKLEALLEALEPLKHKIEMRFERTRLQLAKINIPDVPIPEVVKSRAFRRVATILASFIFTVVFITLTVQYTNAGLLIPKVISGIMPKFPTCVDMNHKGTPELWEKSQKKYEKLMDNKFTIAMQTYRRPKELENTLNILLGEDIPSLEEIVIVWNDLENAPPENYVSKRGVPVRYRKSKHNSLNEKFLPDPEYKTQAILLSDDDVYYHPSDLEFVFQTWRKFGRNRITGAVARCSPVDMYGYHQYDICSNRKGEDEYSMILTNLAFSHISFLDYYHSNDTTMNQLRTYVDEGLNCEDIAFNFVQSLLTGEGPLLVNGHQKYANFIPREGISRKTGHMEAKTECLNDFSKIMGCHPLHAESAYIQRGVIVT</sequence>
<evidence type="ECO:0000313" key="8">
    <source>
        <dbReference type="Proteomes" id="UP000554235"/>
    </source>
</evidence>
<reference evidence="7 8" key="1">
    <citation type="submission" date="2020-01" db="EMBL/GenBank/DDBJ databases">
        <title>Identification and distribution of gene clusters putatively required for synthesis of sphingolipid metabolism inhibitors in phylogenetically diverse species of the filamentous fungus Fusarium.</title>
        <authorList>
            <person name="Kim H.-S."/>
            <person name="Busman M."/>
            <person name="Brown D.W."/>
            <person name="Divon H."/>
            <person name="Uhlig S."/>
            <person name="Proctor R.H."/>
        </authorList>
    </citation>
    <scope>NUCLEOTIDE SEQUENCE [LARGE SCALE GENOMIC DNA]</scope>
    <source>
        <strain evidence="7 8">NRRL 20459</strain>
    </source>
</reference>
<dbReference type="Proteomes" id="UP000554235">
    <property type="component" value="Unassembled WGS sequence"/>
</dbReference>
<evidence type="ECO:0000256" key="5">
    <source>
        <dbReference type="SAM" id="Phobius"/>
    </source>
</evidence>
<dbReference type="InterPro" id="IPR029044">
    <property type="entry name" value="Nucleotide-diphossugar_trans"/>
</dbReference>
<keyword evidence="2" id="KW-0808">Transferase</keyword>